<evidence type="ECO:0000313" key="1">
    <source>
        <dbReference type="EMBL" id="MDC0744061.1"/>
    </source>
</evidence>
<accession>A0ABT5EQE9</accession>
<gene>
    <name evidence="1" type="ORF">POL67_22210</name>
</gene>
<name>A0ABT5EQE9_9BACT</name>
<dbReference type="EMBL" id="JAQNDO010000001">
    <property type="protein sequence ID" value="MDC0744061.1"/>
    <property type="molecule type" value="Genomic_DNA"/>
</dbReference>
<dbReference type="Proteomes" id="UP001221411">
    <property type="component" value="Unassembled WGS sequence"/>
</dbReference>
<comment type="caution">
    <text evidence="1">The sequence shown here is derived from an EMBL/GenBank/DDBJ whole genome shotgun (WGS) entry which is preliminary data.</text>
</comment>
<protein>
    <submittedName>
        <fullName evidence="1">Uncharacterized protein</fullName>
    </submittedName>
</protein>
<evidence type="ECO:0000313" key="2">
    <source>
        <dbReference type="Proteomes" id="UP001221411"/>
    </source>
</evidence>
<proteinExistence type="predicted"/>
<reference evidence="1 2" key="1">
    <citation type="submission" date="2022-11" db="EMBL/GenBank/DDBJ databases">
        <title>Minimal conservation of predation-associated metabolite biosynthetic gene clusters underscores biosynthetic potential of Myxococcota including descriptions for ten novel species: Archangium lansinium sp. nov., Myxococcus landrumus sp. nov., Nannocystis bai.</title>
        <authorList>
            <person name="Ahearne A."/>
            <person name="Stevens C."/>
            <person name="Dowd S."/>
        </authorList>
    </citation>
    <scope>NUCLEOTIDE SEQUENCE [LARGE SCALE GENOMIC DNA]</scope>
    <source>
        <strain evidence="1 2">RJM3</strain>
    </source>
</reference>
<keyword evidence="2" id="KW-1185">Reference proteome</keyword>
<organism evidence="1 2">
    <name type="scientific">Polyangium mundeleinium</name>
    <dbReference type="NCBI Taxonomy" id="2995306"/>
    <lineage>
        <taxon>Bacteria</taxon>
        <taxon>Pseudomonadati</taxon>
        <taxon>Myxococcota</taxon>
        <taxon>Polyangia</taxon>
        <taxon>Polyangiales</taxon>
        <taxon>Polyangiaceae</taxon>
        <taxon>Polyangium</taxon>
    </lineage>
</organism>
<dbReference type="RefSeq" id="WP_271920195.1">
    <property type="nucleotide sequence ID" value="NZ_JAQNDO010000001.1"/>
</dbReference>
<sequence length="51" mass="5726">MKTTTCLNIAGWTTHARTSLGMFAWLNLRAVAFAVTRTFASRLPDSNIWQP</sequence>